<evidence type="ECO:0000313" key="2">
    <source>
        <dbReference type="Proteomes" id="UP001523262"/>
    </source>
</evidence>
<evidence type="ECO:0000313" key="1">
    <source>
        <dbReference type="EMBL" id="MCM2535481.1"/>
    </source>
</evidence>
<dbReference type="Pfam" id="PF07949">
    <property type="entry name" value="YbbR"/>
    <property type="match status" value="2"/>
</dbReference>
<gene>
    <name evidence="1" type="ORF">NDK43_28125</name>
</gene>
<dbReference type="PANTHER" id="PTHR37804:SF1">
    <property type="entry name" value="CDAA REGULATORY PROTEIN CDAR"/>
    <property type="match status" value="1"/>
</dbReference>
<dbReference type="Gene3D" id="2.170.120.40">
    <property type="entry name" value="YbbR-like domain"/>
    <property type="match status" value="1"/>
</dbReference>
<proteinExistence type="predicted"/>
<dbReference type="PANTHER" id="PTHR37804">
    <property type="entry name" value="CDAA REGULATORY PROTEIN CDAR"/>
    <property type="match status" value="1"/>
</dbReference>
<organism evidence="1 2">
    <name type="scientific">Neobacillus pocheonensis</name>
    <dbReference type="NCBI Taxonomy" id="363869"/>
    <lineage>
        <taxon>Bacteria</taxon>
        <taxon>Bacillati</taxon>
        <taxon>Bacillota</taxon>
        <taxon>Bacilli</taxon>
        <taxon>Bacillales</taxon>
        <taxon>Bacillaceae</taxon>
        <taxon>Neobacillus</taxon>
    </lineage>
</organism>
<accession>A0ABT0WGP2</accession>
<comment type="caution">
    <text evidence="1">The sequence shown here is derived from an EMBL/GenBank/DDBJ whole genome shotgun (WGS) entry which is preliminary data.</text>
</comment>
<keyword evidence="2" id="KW-1185">Reference proteome</keyword>
<dbReference type="InterPro" id="IPR053154">
    <property type="entry name" value="c-di-AMP_regulator"/>
</dbReference>
<dbReference type="EMBL" id="JAMQCR010000003">
    <property type="protein sequence ID" value="MCM2535481.1"/>
    <property type="molecule type" value="Genomic_DNA"/>
</dbReference>
<reference evidence="1 2" key="1">
    <citation type="submission" date="2022-06" db="EMBL/GenBank/DDBJ databases">
        <authorList>
            <person name="Jeon C.O."/>
        </authorList>
    </citation>
    <scope>NUCLEOTIDE SEQUENCE [LARGE SCALE GENOMIC DNA]</scope>
    <source>
        <strain evidence="1 2">KCTC 13943</strain>
    </source>
</reference>
<name>A0ABT0WGP2_9BACI</name>
<dbReference type="InterPro" id="IPR012505">
    <property type="entry name" value="YbbR"/>
</dbReference>
<dbReference type="Gene3D" id="2.170.120.30">
    <property type="match status" value="1"/>
</dbReference>
<protein>
    <submittedName>
        <fullName evidence="1">CdaR family protein</fullName>
    </submittedName>
</protein>
<dbReference type="Proteomes" id="UP001523262">
    <property type="component" value="Unassembled WGS sequence"/>
</dbReference>
<sequence length="156" mass="16781">MILPKATIIGNEDILNAADHVRVEVDVSKITDNTTLTLPVIISNGITKVTPQLVKATIVVKKQTQKTVSGLPLKIRGLSNNYKAQIDDPVNQMINLSVNGPNSVVDGLTTNDFNAFIDLTSLAEGNHEVKIQVEGPPDVNWTPDKSTATITITKNA</sequence>